<evidence type="ECO:0008006" key="5">
    <source>
        <dbReference type="Google" id="ProtNLM"/>
    </source>
</evidence>
<dbReference type="InterPro" id="IPR001619">
    <property type="entry name" value="Sec1-like"/>
</dbReference>
<proteinExistence type="inferred from homology"/>
<evidence type="ECO:0000313" key="4">
    <source>
        <dbReference type="Proteomes" id="UP001165065"/>
    </source>
</evidence>
<comment type="similarity">
    <text evidence="1">Belongs to the STXBP/unc-18/SEC1 family.</text>
</comment>
<accession>A0A9W7GHA3</accession>
<dbReference type="AlphaFoldDB" id="A0A9W7GHA3"/>
<dbReference type="InterPro" id="IPR043154">
    <property type="entry name" value="Sec-1-like_dom1"/>
</dbReference>
<dbReference type="PANTHER" id="PTHR11679">
    <property type="entry name" value="VESICLE PROTEIN SORTING-ASSOCIATED"/>
    <property type="match status" value="1"/>
</dbReference>
<dbReference type="Pfam" id="PF00995">
    <property type="entry name" value="Sec1"/>
    <property type="match status" value="1"/>
</dbReference>
<dbReference type="SUPFAM" id="SSF56815">
    <property type="entry name" value="Sec1/munc18-like (SM) proteins"/>
    <property type="match status" value="1"/>
</dbReference>
<dbReference type="Gene3D" id="1.25.40.60">
    <property type="match status" value="1"/>
</dbReference>
<dbReference type="Gene3D" id="3.40.50.2060">
    <property type="match status" value="1"/>
</dbReference>
<dbReference type="InterPro" id="IPR027482">
    <property type="entry name" value="Sec1-like_dom2"/>
</dbReference>
<dbReference type="OrthoDB" id="2228at2759"/>
<dbReference type="EMBL" id="BRYA01000236">
    <property type="protein sequence ID" value="GMI45065.1"/>
    <property type="molecule type" value="Genomic_DNA"/>
</dbReference>
<reference evidence="4" key="1">
    <citation type="journal article" date="2023" name="Commun. Biol.">
        <title>Genome analysis of Parmales, the sister group of diatoms, reveals the evolutionary specialization of diatoms from phago-mixotrophs to photoautotrophs.</title>
        <authorList>
            <person name="Ban H."/>
            <person name="Sato S."/>
            <person name="Yoshikawa S."/>
            <person name="Yamada K."/>
            <person name="Nakamura Y."/>
            <person name="Ichinomiya M."/>
            <person name="Sato N."/>
            <person name="Blanc-Mathieu R."/>
            <person name="Endo H."/>
            <person name="Kuwata A."/>
            <person name="Ogata H."/>
        </authorList>
    </citation>
    <scope>NUCLEOTIDE SEQUENCE [LARGE SCALE GENOMIC DNA]</scope>
</reference>
<evidence type="ECO:0000313" key="3">
    <source>
        <dbReference type="EMBL" id="GMI45065.1"/>
    </source>
</evidence>
<evidence type="ECO:0000256" key="1">
    <source>
        <dbReference type="ARBA" id="ARBA00009884"/>
    </source>
</evidence>
<feature type="region of interest" description="Disordered" evidence="2">
    <location>
        <begin position="545"/>
        <end position="575"/>
    </location>
</feature>
<sequence length="636" mass="69632">MSENQNQEGLRGCVQNRILNDVFDQCAASTPGWLVLIVDDEAMRVVSSVVGMYDIMEKKITTVESINNMRQPLPEMEVIYLITPSPSSIDLLISDFGNPKRPMYGNAHLYFLTRVEDSQMAKIKKAPNLLKRIKTFSEVNLNFITPTSHSFHLDMNPSTSLRNFYSSTPNLSTTASQLVTVCATMNEYPHIRYPSSSPLCAAAAQEFHTQMNNYMSQNPAWWFHGGQSHTQRSRSTLLLLDRSADPLTPIVHEFTYEAMVQDLLDIDEDKISYESEANSGEKVKKDVLLNENDELWKELRYTHIADVITTLSTRIRDFVGSNSGAALASNAGADMSLSEMAAALKQLPEYKETMSKLSQHMYLAHQCMDVFGKQCLLDLSELEQTMGTGTDAEGKAPKAKVLIDDLIDQLAGIGTRKQAIRLIMIYIISQHGITVDIRKRLFDAAGLTGEEQEVILNLEKLGVTLQQAKAPSTSFTSMFRSARLASTGRFDKNSTYTMSRYVSNLKGVLEQAAEGKLDIEEYPSVLPMPQGAEKGGGVGARSVRRGGGAVGEGKGTGNSRWAASSGDGKGAGKGGNGLANKKFTGGRIIAFTLGGVSHSEIRAGWEVMMGTSGKEIVVGGTCFLKPDQFVEAIKGL</sequence>
<name>A0A9W7GHA3_9STRA</name>
<feature type="compositionally biased region" description="Gly residues" evidence="2">
    <location>
        <begin position="545"/>
        <end position="556"/>
    </location>
</feature>
<dbReference type="Proteomes" id="UP001165065">
    <property type="component" value="Unassembled WGS sequence"/>
</dbReference>
<protein>
    <recommendedName>
        <fullName evidence="5">Sec1-like protein</fullName>
    </recommendedName>
</protein>
<evidence type="ECO:0000256" key="2">
    <source>
        <dbReference type="SAM" id="MobiDB-lite"/>
    </source>
</evidence>
<dbReference type="PIRSF" id="PIRSF005715">
    <property type="entry name" value="VPS45_Sec1"/>
    <property type="match status" value="1"/>
</dbReference>
<gene>
    <name evidence="3" type="ORF">TrCOL_g6540</name>
</gene>
<dbReference type="InterPro" id="IPR036045">
    <property type="entry name" value="Sec1-like_sf"/>
</dbReference>
<organism evidence="3 4">
    <name type="scientific">Triparma columacea</name>
    <dbReference type="NCBI Taxonomy" id="722753"/>
    <lineage>
        <taxon>Eukaryota</taxon>
        <taxon>Sar</taxon>
        <taxon>Stramenopiles</taxon>
        <taxon>Ochrophyta</taxon>
        <taxon>Bolidophyceae</taxon>
        <taxon>Parmales</taxon>
        <taxon>Triparmaceae</taxon>
        <taxon>Triparma</taxon>
    </lineage>
</organism>
<comment type="caution">
    <text evidence="3">The sequence shown here is derived from an EMBL/GenBank/DDBJ whole genome shotgun (WGS) entry which is preliminary data.</text>
</comment>
<dbReference type="InterPro" id="IPR043127">
    <property type="entry name" value="Sec-1-like_dom3a"/>
</dbReference>
<dbReference type="GO" id="GO:0016192">
    <property type="term" value="P:vesicle-mediated transport"/>
    <property type="evidence" value="ECO:0007669"/>
    <property type="project" value="InterPro"/>
</dbReference>
<dbReference type="Gene3D" id="3.90.830.10">
    <property type="entry name" value="Syntaxin Binding Protein 1, Chain A, domain 2"/>
    <property type="match status" value="1"/>
</dbReference>
<keyword evidence="4" id="KW-1185">Reference proteome</keyword>
<dbReference type="Gene3D" id="3.40.50.1910">
    <property type="match status" value="1"/>
</dbReference>